<reference evidence="11 12" key="1">
    <citation type="submission" date="2019-03" db="EMBL/GenBank/DDBJ databases">
        <authorList>
            <person name="Sebastian G."/>
            <person name="Baumann P."/>
            <person name="Ruckert C."/>
            <person name="Kalinowski J."/>
            <person name="Nebel B."/>
            <person name="Takors R."/>
            <person name="Blombach B."/>
        </authorList>
    </citation>
    <scope>NUCLEOTIDE SEQUENCE [LARGE SCALE GENOMIC DNA]</scope>
    <source>
        <strain evidence="11 12">DSM 1084</strain>
    </source>
</reference>
<evidence type="ECO:0000256" key="7">
    <source>
        <dbReference type="SAM" id="Coils"/>
    </source>
</evidence>
<dbReference type="KEGG" id="hpse:HPF_09365"/>
<evidence type="ECO:0000259" key="10">
    <source>
        <dbReference type="PROSITE" id="PS50112"/>
    </source>
</evidence>
<dbReference type="AlphaFoldDB" id="A0A4P6X2M8"/>
<dbReference type="PRINTS" id="PR00344">
    <property type="entry name" value="BCTRLSENSOR"/>
</dbReference>
<dbReference type="InterPro" id="IPR036097">
    <property type="entry name" value="HisK_dim/P_sf"/>
</dbReference>
<evidence type="ECO:0000256" key="4">
    <source>
        <dbReference type="ARBA" id="ARBA00022679"/>
    </source>
</evidence>
<evidence type="ECO:0000313" key="12">
    <source>
        <dbReference type="Proteomes" id="UP000293912"/>
    </source>
</evidence>
<feature type="coiled-coil region" evidence="7">
    <location>
        <begin position="583"/>
        <end position="623"/>
    </location>
</feature>
<dbReference type="GO" id="GO:0016020">
    <property type="term" value="C:membrane"/>
    <property type="evidence" value="ECO:0007669"/>
    <property type="project" value="UniProtKB-SubCell"/>
</dbReference>
<protein>
    <recommendedName>
        <fullName evidence="2">histidine kinase</fullName>
        <ecNumber evidence="2">2.7.13.3</ecNumber>
    </recommendedName>
</protein>
<dbReference type="SMART" id="SM00388">
    <property type="entry name" value="HisKA"/>
    <property type="match status" value="1"/>
</dbReference>
<dbReference type="RefSeq" id="WP_133156445.1">
    <property type="nucleotide sequence ID" value="NZ_CP037867.1"/>
</dbReference>
<evidence type="ECO:0000256" key="1">
    <source>
        <dbReference type="ARBA" id="ARBA00000085"/>
    </source>
</evidence>
<dbReference type="Pfam" id="PF00512">
    <property type="entry name" value="HisKA"/>
    <property type="match status" value="1"/>
</dbReference>
<comment type="catalytic activity">
    <reaction evidence="1">
        <text>ATP + protein L-histidine = ADP + protein N-phospho-L-histidine.</text>
        <dbReference type="EC" id="2.7.13.3"/>
    </reaction>
</comment>
<keyword evidence="4 11" id="KW-0808">Transferase</keyword>
<dbReference type="PROSITE" id="PS50112">
    <property type="entry name" value="PAS"/>
    <property type="match status" value="1"/>
</dbReference>
<evidence type="ECO:0000256" key="6">
    <source>
        <dbReference type="ARBA" id="ARBA00023136"/>
    </source>
</evidence>
<dbReference type="EMBL" id="CP037867">
    <property type="protein sequence ID" value="QBM27894.1"/>
    <property type="molecule type" value="Genomic_DNA"/>
</dbReference>
<dbReference type="InterPro" id="IPR003661">
    <property type="entry name" value="HisK_dim/P_dom"/>
</dbReference>
<dbReference type="Proteomes" id="UP000293912">
    <property type="component" value="Chromosome"/>
</dbReference>
<dbReference type="GO" id="GO:0000155">
    <property type="term" value="F:phosphorelay sensor kinase activity"/>
    <property type="evidence" value="ECO:0007669"/>
    <property type="project" value="InterPro"/>
</dbReference>
<dbReference type="InterPro" id="IPR050351">
    <property type="entry name" value="BphY/WalK/GraS-like"/>
</dbReference>
<dbReference type="InterPro" id="IPR003018">
    <property type="entry name" value="GAF"/>
</dbReference>
<dbReference type="GO" id="GO:0000156">
    <property type="term" value="F:phosphorelay response regulator activity"/>
    <property type="evidence" value="ECO:0007669"/>
    <property type="project" value="TreeGrafter"/>
</dbReference>
<dbReference type="SMART" id="SM00091">
    <property type="entry name" value="PAS"/>
    <property type="match status" value="1"/>
</dbReference>
<dbReference type="InterPro" id="IPR000014">
    <property type="entry name" value="PAS"/>
</dbReference>
<keyword evidence="7" id="KW-0175">Coiled coil</keyword>
<dbReference type="InterPro" id="IPR035965">
    <property type="entry name" value="PAS-like_dom_sf"/>
</dbReference>
<name>A0A4P6X2M8_HYDPS</name>
<dbReference type="GO" id="GO:0007234">
    <property type="term" value="P:osmosensory signaling via phosphorelay pathway"/>
    <property type="evidence" value="ECO:0007669"/>
    <property type="project" value="TreeGrafter"/>
</dbReference>
<dbReference type="Gene3D" id="3.30.450.20">
    <property type="entry name" value="PAS domain"/>
    <property type="match status" value="2"/>
</dbReference>
<gene>
    <name evidence="11" type="primary">cph7</name>
    <name evidence="11" type="ORF">HPF_09365</name>
</gene>
<feature type="transmembrane region" description="Helical" evidence="8">
    <location>
        <begin position="150"/>
        <end position="169"/>
    </location>
</feature>
<dbReference type="InterPro" id="IPR003594">
    <property type="entry name" value="HATPase_dom"/>
</dbReference>
<evidence type="ECO:0000256" key="2">
    <source>
        <dbReference type="ARBA" id="ARBA00012438"/>
    </source>
</evidence>
<keyword evidence="12" id="KW-1185">Reference proteome</keyword>
<evidence type="ECO:0000313" key="11">
    <source>
        <dbReference type="EMBL" id="QBM27894.1"/>
    </source>
</evidence>
<dbReference type="InterPro" id="IPR005467">
    <property type="entry name" value="His_kinase_dom"/>
</dbReference>
<feature type="transmembrane region" description="Helical" evidence="8">
    <location>
        <begin position="20"/>
        <end position="42"/>
    </location>
</feature>
<dbReference type="Gene3D" id="3.30.565.10">
    <property type="entry name" value="Histidine kinase-like ATPase, C-terminal domain"/>
    <property type="match status" value="1"/>
</dbReference>
<evidence type="ECO:0000256" key="5">
    <source>
        <dbReference type="ARBA" id="ARBA00022777"/>
    </source>
</evidence>
<dbReference type="CDD" id="cd00082">
    <property type="entry name" value="HisKA"/>
    <property type="match status" value="1"/>
</dbReference>
<dbReference type="PANTHER" id="PTHR42878">
    <property type="entry name" value="TWO-COMPONENT HISTIDINE KINASE"/>
    <property type="match status" value="1"/>
</dbReference>
<feature type="transmembrane region" description="Helical" evidence="8">
    <location>
        <begin position="98"/>
        <end position="114"/>
    </location>
</feature>
<dbReference type="SMART" id="SM00387">
    <property type="entry name" value="HATPase_c"/>
    <property type="match status" value="1"/>
</dbReference>
<keyword evidence="8" id="KW-0812">Transmembrane</keyword>
<dbReference type="Gene3D" id="1.10.287.130">
    <property type="match status" value="1"/>
</dbReference>
<dbReference type="Pfam" id="PF13426">
    <property type="entry name" value="PAS_9"/>
    <property type="match status" value="1"/>
</dbReference>
<feature type="domain" description="Histidine kinase" evidence="9">
    <location>
        <begin position="630"/>
        <end position="846"/>
    </location>
</feature>
<keyword evidence="3" id="KW-0597">Phosphoprotein</keyword>
<dbReference type="SUPFAM" id="SSF55781">
    <property type="entry name" value="GAF domain-like"/>
    <property type="match status" value="1"/>
</dbReference>
<dbReference type="SUPFAM" id="SSF55874">
    <property type="entry name" value="ATPase domain of HSP90 chaperone/DNA topoisomerase II/histidine kinase"/>
    <property type="match status" value="1"/>
</dbReference>
<dbReference type="SMART" id="SM00065">
    <property type="entry name" value="GAF"/>
    <property type="match status" value="1"/>
</dbReference>
<dbReference type="Pfam" id="PF02518">
    <property type="entry name" value="HATPase_c"/>
    <property type="match status" value="1"/>
</dbReference>
<feature type="domain" description="PAS" evidence="10">
    <location>
        <begin position="199"/>
        <end position="271"/>
    </location>
</feature>
<organism evidence="11 12">
    <name type="scientific">Hydrogenophaga pseudoflava</name>
    <name type="common">Pseudomonas carboxydoflava</name>
    <dbReference type="NCBI Taxonomy" id="47421"/>
    <lineage>
        <taxon>Bacteria</taxon>
        <taxon>Pseudomonadati</taxon>
        <taxon>Pseudomonadota</taxon>
        <taxon>Betaproteobacteria</taxon>
        <taxon>Burkholderiales</taxon>
        <taxon>Comamonadaceae</taxon>
        <taxon>Hydrogenophaga</taxon>
    </lineage>
</organism>
<proteinExistence type="predicted"/>
<dbReference type="Gene3D" id="3.30.450.40">
    <property type="match status" value="1"/>
</dbReference>
<feature type="transmembrane region" description="Helical" evidence="8">
    <location>
        <begin position="48"/>
        <end position="65"/>
    </location>
</feature>
<dbReference type="CDD" id="cd00130">
    <property type="entry name" value="PAS"/>
    <property type="match status" value="1"/>
</dbReference>
<accession>A0A4P6X2M8</accession>
<dbReference type="InterPro" id="IPR036890">
    <property type="entry name" value="HATPase_C_sf"/>
</dbReference>
<feature type="transmembrane region" description="Helical" evidence="8">
    <location>
        <begin position="119"/>
        <end position="138"/>
    </location>
</feature>
<dbReference type="NCBIfam" id="TIGR00229">
    <property type="entry name" value="sensory_box"/>
    <property type="match status" value="1"/>
</dbReference>
<evidence type="ECO:0000256" key="3">
    <source>
        <dbReference type="ARBA" id="ARBA00022553"/>
    </source>
</evidence>
<dbReference type="InterPro" id="IPR004358">
    <property type="entry name" value="Sig_transdc_His_kin-like_C"/>
</dbReference>
<dbReference type="PANTHER" id="PTHR42878:SF15">
    <property type="entry name" value="BACTERIOPHYTOCHROME"/>
    <property type="match status" value="1"/>
</dbReference>
<evidence type="ECO:0000256" key="8">
    <source>
        <dbReference type="SAM" id="Phobius"/>
    </source>
</evidence>
<dbReference type="SUPFAM" id="SSF47384">
    <property type="entry name" value="Homodimeric domain of signal transducing histidine kinase"/>
    <property type="match status" value="1"/>
</dbReference>
<evidence type="ECO:0000259" key="9">
    <source>
        <dbReference type="PROSITE" id="PS50109"/>
    </source>
</evidence>
<sequence length="849" mass="93331">MPEALSRVSSPSSEPSSSPLRAIGLLVAIAATVQAPLVYLSTSNLSEVIAPALIALSAWTVLLLLSKGFQRLVAPLLVTAVLISTVIAIVAFGSVRTAAGFLFVAVVAGAGIFLPRRALFVTVTLSVVVLGVLTWMEWSGWFKPANFKVGFTVWLTQSMTMVVVAIMVYHSRSRAQQALDLQRRELERRIRSEQERDQSLERFTRIFRNSPSPMIAQSARSGLILDVNPAFERCYGHTREDVLGCTDAMLWAEPEQRALYLEQLFALRRADQVHVQGLRADGSRFEALISSEMGDDPQDRLIITTVTDITEQNATIERLRRSEERFAKAFNFSPMNLAITRLSDGRILEVNRAGLISDSIGVNALRGKTTLETGAWLTPAHRQAYVDKLKHDGRVLAYESQMRGRDGKPVDVRLWAVLIDIEGEECILSSTVNVSEEKRREALLLSVAQGMTGETGAAFFTALARHAAPALKADVVMVSELMPDQEVQTLAMSMDGALVPNIVYAPEGTPCGEALSRSDLCVHEQGLAHTYPSLSSKTGMQASAYIGQSLRDQDGTAIGLLSAMWRQPITLTAEMRALMSIFASRATAELMRLRREREIQQLNATLEQRVQSRTAELQKLNAELDSFAYSVSHDLKSPLRAIDGFTSLLSEQLQGRLTADEEQLLQRVLASTHRMSTLIADMLALARVSQGKMVLSPTNLSEIAEQVMRAEQARQPGRPLAWRIEPGLVSVCDARLARIALENLLGNAIKYTRDQPQPLIEMGRCKDGGPGRASFFVRDNGVGFNMAYADKLFKPFQRLHGPSEFEGTGIGLATVRRIVDRHGGQVQGIGRPGEGAEFRFSLTPARAPR</sequence>
<keyword evidence="5" id="KW-0418">Kinase</keyword>
<dbReference type="GO" id="GO:0030295">
    <property type="term" value="F:protein kinase activator activity"/>
    <property type="evidence" value="ECO:0007669"/>
    <property type="project" value="TreeGrafter"/>
</dbReference>
<dbReference type="EC" id="2.7.13.3" evidence="2"/>
<keyword evidence="6 8" id="KW-0472">Membrane</keyword>
<keyword evidence="8" id="KW-1133">Transmembrane helix</keyword>
<dbReference type="InterPro" id="IPR029016">
    <property type="entry name" value="GAF-like_dom_sf"/>
</dbReference>
<feature type="transmembrane region" description="Helical" evidence="8">
    <location>
        <begin position="72"/>
        <end position="92"/>
    </location>
</feature>
<dbReference type="SUPFAM" id="SSF55785">
    <property type="entry name" value="PYP-like sensor domain (PAS domain)"/>
    <property type="match status" value="2"/>
</dbReference>
<dbReference type="PROSITE" id="PS50109">
    <property type="entry name" value="HIS_KIN"/>
    <property type="match status" value="1"/>
</dbReference>